<evidence type="ECO:0000259" key="3">
    <source>
        <dbReference type="Pfam" id="PF23359"/>
    </source>
</evidence>
<accession>A0A482JKK4</accession>
<protein>
    <submittedName>
        <fullName evidence="4">Lsr2-like DNA bridging protein</fullName>
    </submittedName>
</protein>
<dbReference type="Pfam" id="PF11774">
    <property type="entry name" value="Lsr2"/>
    <property type="match status" value="1"/>
</dbReference>
<dbReference type="Gene3D" id="3.30.60.230">
    <property type="entry name" value="Lsr2, dimerization domain"/>
    <property type="match status" value="1"/>
</dbReference>
<feature type="domain" description="Lsr2 dimerization" evidence="2">
    <location>
        <begin position="1"/>
        <end position="62"/>
    </location>
</feature>
<dbReference type="GeneID" id="55012007"/>
<evidence type="ECO:0000259" key="2">
    <source>
        <dbReference type="Pfam" id="PF11774"/>
    </source>
</evidence>
<evidence type="ECO:0000313" key="4">
    <source>
        <dbReference type="EMBL" id="QBP33266.1"/>
    </source>
</evidence>
<dbReference type="GO" id="GO:0003677">
    <property type="term" value="F:DNA binding"/>
    <property type="evidence" value="ECO:0007669"/>
    <property type="project" value="UniProtKB-KW"/>
</dbReference>
<evidence type="ECO:0000313" key="5">
    <source>
        <dbReference type="Proteomes" id="UP000295568"/>
    </source>
</evidence>
<dbReference type="InterPro" id="IPR055370">
    <property type="entry name" value="Lsr2_DNA-bd"/>
</dbReference>
<dbReference type="Pfam" id="PF23359">
    <property type="entry name" value="Lsr2_DNA-bd"/>
    <property type="match status" value="1"/>
</dbReference>
<feature type="domain" description="Lsr2 DNA-binding" evidence="3">
    <location>
        <begin position="77"/>
        <end position="112"/>
    </location>
</feature>
<keyword evidence="5" id="KW-1185">Reference proteome</keyword>
<keyword evidence="1" id="KW-0238">DNA-binding</keyword>
<dbReference type="InterPro" id="IPR036625">
    <property type="entry name" value="E3-bd_dom_sf"/>
</dbReference>
<dbReference type="Proteomes" id="UP000295568">
    <property type="component" value="Segment"/>
</dbReference>
<reference evidence="4 5" key="1">
    <citation type="submission" date="2019-02" db="EMBL/GenBank/DDBJ databases">
        <authorList>
            <person name="Rowley M."/>
            <person name="Stucki C."/>
            <person name="Ghiringhelli B."/>
            <person name="Naegele L."/>
            <person name="Emmons C.B."/>
            <person name="Slowan-Pomeroy T."/>
            <person name="Briggs L.A."/>
            <person name="Garlena R.A."/>
            <person name="Russell D.A."/>
            <person name="Pope W.H."/>
            <person name="Molloy S.D."/>
            <person name="Jacobs-Sera D."/>
            <person name="Hatfull G.F."/>
        </authorList>
    </citation>
    <scope>NUCLEOTIDE SEQUENCE [LARGE SCALE GENOMIC DNA]</scope>
</reference>
<dbReference type="RefSeq" id="YP_009820563.1">
    <property type="nucleotide sequence ID" value="NC_048169.1"/>
</dbReference>
<dbReference type="InterPro" id="IPR024412">
    <property type="entry name" value="Lsr2_dim_dom"/>
</dbReference>
<dbReference type="KEGG" id="vg:55012007"/>
<gene>
    <name evidence="4" type="primary">49</name>
    <name evidence="4" type="ORF">SEA_BRUTONGASTER_49</name>
</gene>
<dbReference type="EMBL" id="MK524501">
    <property type="protein sequence ID" value="QBP33266.1"/>
    <property type="molecule type" value="Genomic_DNA"/>
</dbReference>
<evidence type="ECO:0000256" key="1">
    <source>
        <dbReference type="ARBA" id="ARBA00023125"/>
    </source>
</evidence>
<name>A0A482JKK4_9CAUD</name>
<dbReference type="GO" id="GO:0016746">
    <property type="term" value="F:acyltransferase activity"/>
    <property type="evidence" value="ECO:0007669"/>
    <property type="project" value="InterPro"/>
</dbReference>
<dbReference type="InterPro" id="IPR042261">
    <property type="entry name" value="Lsr2-like_dimerization"/>
</dbReference>
<organism evidence="4 5">
    <name type="scientific">Gordonia phage BrutonGaster</name>
    <dbReference type="NCBI Taxonomy" id="2530116"/>
    <lineage>
        <taxon>Viruses</taxon>
        <taxon>Duplodnaviria</taxon>
        <taxon>Heunggongvirae</taxon>
        <taxon>Uroviricota</taxon>
        <taxon>Caudoviricetes</taxon>
        <taxon>Oneupvirus</taxon>
        <taxon>Oneupvirus brutongaster</taxon>
    </lineage>
</organism>
<dbReference type="Gene3D" id="4.10.320.10">
    <property type="entry name" value="E3-binding domain"/>
    <property type="match status" value="1"/>
</dbReference>
<sequence>MARVTHVSVLDDLDGRPIDDGDANAVPFSFRGVDYVIDLRTSNVMKFEKALEKWIEHANRVGGRKQSTRITASSLGRREQLKQIREWARAEGYDVSDRGKIPEGIVEAFEEANGS</sequence>
<proteinExistence type="predicted"/>